<evidence type="ECO:0000256" key="2">
    <source>
        <dbReference type="ARBA" id="ARBA00022651"/>
    </source>
</evidence>
<keyword evidence="2" id="KW-0624">Polysaccharide degradation</keyword>
<comment type="similarity">
    <text evidence="1 7">Belongs to the glycosyl hydrolase 43 family.</text>
</comment>
<dbReference type="PANTHER" id="PTHR43772">
    <property type="entry name" value="ENDO-1,4-BETA-XYLANASE"/>
    <property type="match status" value="1"/>
</dbReference>
<dbReference type="PANTHER" id="PTHR43772:SF2">
    <property type="entry name" value="PUTATIVE (AFU_ORTHOLOGUE AFUA_2G04480)-RELATED"/>
    <property type="match status" value="1"/>
</dbReference>
<dbReference type="AlphaFoldDB" id="A0A5M9ZQ91"/>
<organism evidence="8 9">
    <name type="scientific">Bifidobacterium myosotis</name>
    <dbReference type="NCBI Taxonomy" id="1630166"/>
    <lineage>
        <taxon>Bacteria</taxon>
        <taxon>Bacillati</taxon>
        <taxon>Actinomycetota</taxon>
        <taxon>Actinomycetes</taxon>
        <taxon>Bifidobacteriales</taxon>
        <taxon>Bifidobacteriaceae</taxon>
        <taxon>Bifidobacterium</taxon>
    </lineage>
</organism>
<evidence type="ECO:0000313" key="8">
    <source>
        <dbReference type="EMBL" id="KAA8829816.1"/>
    </source>
</evidence>
<evidence type="ECO:0008006" key="10">
    <source>
        <dbReference type="Google" id="ProtNLM"/>
    </source>
</evidence>
<dbReference type="InterPro" id="IPR052176">
    <property type="entry name" value="Glycosyl_Hydrlase_43_Enz"/>
</dbReference>
<gene>
    <name evidence="8" type="ORF">EMO91_00895</name>
</gene>
<keyword evidence="3 7" id="KW-0378">Hydrolase</keyword>
<dbReference type="Proteomes" id="UP000410049">
    <property type="component" value="Unassembled WGS sequence"/>
</dbReference>
<evidence type="ECO:0000256" key="5">
    <source>
        <dbReference type="ARBA" id="ARBA00023295"/>
    </source>
</evidence>
<proteinExistence type="inferred from homology"/>
<dbReference type="GO" id="GO:0004553">
    <property type="term" value="F:hydrolase activity, hydrolyzing O-glycosyl compounds"/>
    <property type="evidence" value="ECO:0007669"/>
    <property type="project" value="InterPro"/>
</dbReference>
<protein>
    <recommendedName>
        <fullName evidence="10">Glycosyl hydrolase family 43</fullName>
    </recommendedName>
</protein>
<sequence>MPAPRHTPLHRYLADPAPIVFDDPKTGSPRYFLYATEDGFDDWGSRTFRVYTSKDLVDWTDGGQILSLDDVPWGDEHAWAPAILKHGDKYYLYFVCEGQIGAAWADSPYGPFESTGRPLVAKDDLPGYHIDPSVYTDEEGDDWLVWGNGICYSAPLGEDRLSVDLNAVWQWTPRGFREAMWYFKRGDTYYATWSENDAREATYQVHYATSDSLHGQWSEHGVLVEQNPAINVVGTGHHGILHIPGTDEWILAYHCFDPGYGNGYCRETRFAPLTFYDDGTIEQIGLPTTALDNRTGHRPIADRRMARMPPLMDDCSPVACGPCHTHSGRFARTAHAARPAVATRMNGPGLESDQARMPAPSPCHPLLTSRRLMEHG</sequence>
<dbReference type="GO" id="GO:0045493">
    <property type="term" value="P:xylan catabolic process"/>
    <property type="evidence" value="ECO:0007669"/>
    <property type="project" value="UniProtKB-KW"/>
</dbReference>
<name>A0A5M9ZQ91_9BIFI</name>
<dbReference type="Pfam" id="PF04616">
    <property type="entry name" value="Glyco_hydro_43"/>
    <property type="match status" value="1"/>
</dbReference>
<keyword evidence="5 7" id="KW-0326">Glycosidase</keyword>
<reference evidence="8 9" key="1">
    <citation type="journal article" date="2019" name="Syst. Appl. Microbiol.">
        <title>Characterization of Bifidobacterium species in feaces of the Egyptian fruit bat: Description of B. vespertilionis sp. nov. and B. rousetti sp. nov.</title>
        <authorList>
            <person name="Modesto M."/>
            <person name="Satti M."/>
            <person name="Watanabe K."/>
            <person name="Puglisi E."/>
            <person name="Morelli L."/>
            <person name="Huang C.-H."/>
            <person name="Liou J.-S."/>
            <person name="Miyashita M."/>
            <person name="Tamura T."/>
            <person name="Saito S."/>
            <person name="Mori K."/>
            <person name="Huang L."/>
            <person name="Sciavilla P."/>
            <person name="Sandri C."/>
            <person name="Spiezio C."/>
            <person name="Vitali F."/>
            <person name="Cavalieri D."/>
            <person name="Perpetuini G."/>
            <person name="Tofalo R."/>
            <person name="Bonetti A."/>
            <person name="Arita M."/>
            <person name="Mattarelli P."/>
        </authorList>
    </citation>
    <scope>NUCLEOTIDE SEQUENCE [LARGE SCALE GENOMIC DNA]</scope>
    <source>
        <strain evidence="8 9">RST17</strain>
    </source>
</reference>
<evidence type="ECO:0000256" key="4">
    <source>
        <dbReference type="ARBA" id="ARBA00023277"/>
    </source>
</evidence>
<accession>A0A5M9ZQ91</accession>
<dbReference type="EMBL" id="RZUH01000001">
    <property type="protein sequence ID" value="KAA8829816.1"/>
    <property type="molecule type" value="Genomic_DNA"/>
</dbReference>
<feature type="site" description="Important for catalytic activity, responsible for pKa modulation of the active site Glu and correct orientation of both the proton donor and substrate" evidence="6">
    <location>
        <position position="131"/>
    </location>
</feature>
<evidence type="ECO:0000256" key="1">
    <source>
        <dbReference type="ARBA" id="ARBA00009865"/>
    </source>
</evidence>
<evidence type="ECO:0000313" key="9">
    <source>
        <dbReference type="Proteomes" id="UP000410049"/>
    </source>
</evidence>
<dbReference type="InterPro" id="IPR023296">
    <property type="entry name" value="Glyco_hydro_beta-prop_sf"/>
</dbReference>
<dbReference type="Gene3D" id="2.115.10.20">
    <property type="entry name" value="Glycosyl hydrolase domain, family 43"/>
    <property type="match status" value="1"/>
</dbReference>
<keyword evidence="2" id="KW-0858">Xylan degradation</keyword>
<dbReference type="CDD" id="cd09004">
    <property type="entry name" value="GH43_bXyl-like"/>
    <property type="match status" value="1"/>
</dbReference>
<dbReference type="SUPFAM" id="SSF75005">
    <property type="entry name" value="Arabinanase/levansucrase/invertase"/>
    <property type="match status" value="1"/>
</dbReference>
<comment type="caution">
    <text evidence="8">The sequence shown here is derived from an EMBL/GenBank/DDBJ whole genome shotgun (WGS) entry which is preliminary data.</text>
</comment>
<evidence type="ECO:0000256" key="3">
    <source>
        <dbReference type="ARBA" id="ARBA00022801"/>
    </source>
</evidence>
<dbReference type="InterPro" id="IPR006710">
    <property type="entry name" value="Glyco_hydro_43"/>
</dbReference>
<keyword evidence="4" id="KW-0119">Carbohydrate metabolism</keyword>
<evidence type="ECO:0000256" key="7">
    <source>
        <dbReference type="RuleBase" id="RU361187"/>
    </source>
</evidence>
<evidence type="ECO:0000256" key="6">
    <source>
        <dbReference type="PIRSR" id="PIRSR606710-2"/>
    </source>
</evidence>